<reference evidence="4" key="2">
    <citation type="journal article" date="2021" name="PeerJ">
        <title>Extensive microbial diversity within the chicken gut microbiome revealed by metagenomics and culture.</title>
        <authorList>
            <person name="Gilroy R."/>
            <person name="Ravi A."/>
            <person name="Getino M."/>
            <person name="Pursley I."/>
            <person name="Horton D.L."/>
            <person name="Alikhan N.F."/>
            <person name="Baker D."/>
            <person name="Gharbi K."/>
            <person name="Hall N."/>
            <person name="Watson M."/>
            <person name="Adriaenssens E.M."/>
            <person name="Foster-Nyarko E."/>
            <person name="Jarju S."/>
            <person name="Secka A."/>
            <person name="Antonio M."/>
            <person name="Oren A."/>
            <person name="Chaudhuri R.R."/>
            <person name="La Ragione R."/>
            <person name="Hildebrand F."/>
            <person name="Pallen M.J."/>
        </authorList>
    </citation>
    <scope>NUCLEOTIDE SEQUENCE</scope>
    <source>
        <strain evidence="4">CHK184-20233</strain>
    </source>
</reference>
<sequence length="338" mass="38018">MHEVDLSKYRLRTDLIVEHLSNFKGYKKEEEQYKDIKVETITLDKDNAKLVSKKEGIYKTIYFEDVTDENNFNNLLHATTLALKDLLKSINIKDNYSALIVGLGNRKATPDALGPLTIDSIKITRQIVELGLPLDSKYRVISSLVPGVMGTTGIETKEIIEGVIEKTKPDFLIVIDALAASSLERINKTIQITDTGIHPGSGLLNNRFEISKETLGLPVIAIGIPTVVDATTIVSNTINYIFRHFSYEKENINNNKLKLVPPSSRDYKNHDKTLERREREEVMGLIGNLEEDEIKTLITEVLTPLGYNLLVTPKEIDFVIEKLSLLLSKALNKSLELN</sequence>
<dbReference type="GO" id="GO:0009847">
    <property type="term" value="P:spore germination"/>
    <property type="evidence" value="ECO:0007669"/>
    <property type="project" value="InterPro"/>
</dbReference>
<organism evidence="4 5">
    <name type="scientific">Candidatus Onthousia excrementipullorum</name>
    <dbReference type="NCBI Taxonomy" id="2840884"/>
    <lineage>
        <taxon>Bacteria</taxon>
        <taxon>Bacillati</taxon>
        <taxon>Bacillota</taxon>
        <taxon>Bacilli</taxon>
        <taxon>Candidatus Onthousia</taxon>
    </lineage>
</organism>
<accession>A0A9D1DU18</accession>
<protein>
    <submittedName>
        <fullName evidence="4">GPR endopeptidase</fullName>
        <ecNumber evidence="4">3.4.24.78</ecNumber>
    </submittedName>
</protein>
<keyword evidence="3" id="KW-0865">Zymogen</keyword>
<keyword evidence="2 4" id="KW-0378">Hydrolase</keyword>
<keyword evidence="1" id="KW-0645">Protease</keyword>
<comment type="caution">
    <text evidence="4">The sequence shown here is derived from an EMBL/GenBank/DDBJ whole genome shotgun (WGS) entry which is preliminary data.</text>
</comment>
<dbReference type="Pfam" id="PF03418">
    <property type="entry name" value="Peptidase_A25"/>
    <property type="match status" value="1"/>
</dbReference>
<dbReference type="EMBL" id="DVHC01000030">
    <property type="protein sequence ID" value="HIR59000.1"/>
    <property type="molecule type" value="Genomic_DNA"/>
</dbReference>
<dbReference type="Gene3D" id="3.40.50.1450">
    <property type="entry name" value="HybD-like"/>
    <property type="match status" value="2"/>
</dbReference>
<reference evidence="4" key="1">
    <citation type="submission" date="2020-10" db="EMBL/GenBank/DDBJ databases">
        <authorList>
            <person name="Gilroy R."/>
        </authorList>
    </citation>
    <scope>NUCLEOTIDE SEQUENCE</scope>
    <source>
        <strain evidence="4">CHK184-20233</strain>
    </source>
</reference>
<dbReference type="Proteomes" id="UP000824232">
    <property type="component" value="Unassembled WGS sequence"/>
</dbReference>
<evidence type="ECO:0000313" key="5">
    <source>
        <dbReference type="Proteomes" id="UP000824232"/>
    </source>
</evidence>
<dbReference type="GO" id="GO:0006508">
    <property type="term" value="P:proteolysis"/>
    <property type="evidence" value="ECO:0007669"/>
    <property type="project" value="UniProtKB-KW"/>
</dbReference>
<evidence type="ECO:0000256" key="3">
    <source>
        <dbReference type="ARBA" id="ARBA00023145"/>
    </source>
</evidence>
<name>A0A9D1DU18_9FIRM</name>
<dbReference type="NCBIfam" id="TIGR01441">
    <property type="entry name" value="GPR"/>
    <property type="match status" value="1"/>
</dbReference>
<dbReference type="PIRSF" id="PIRSF019549">
    <property type="entry name" value="Peptidase_A25"/>
    <property type="match status" value="1"/>
</dbReference>
<dbReference type="SUPFAM" id="SSF53163">
    <property type="entry name" value="HybD-like"/>
    <property type="match status" value="1"/>
</dbReference>
<dbReference type="EC" id="3.4.24.78" evidence="4"/>
<dbReference type="InterPro" id="IPR005080">
    <property type="entry name" value="Peptidase_A25"/>
</dbReference>
<evidence type="ECO:0000256" key="2">
    <source>
        <dbReference type="ARBA" id="ARBA00022801"/>
    </source>
</evidence>
<dbReference type="GO" id="GO:0008233">
    <property type="term" value="F:peptidase activity"/>
    <property type="evidence" value="ECO:0007669"/>
    <property type="project" value="UniProtKB-KW"/>
</dbReference>
<dbReference type="AlphaFoldDB" id="A0A9D1DU18"/>
<dbReference type="HAMAP" id="MF_00626">
    <property type="entry name" value="Germination_prot"/>
    <property type="match status" value="1"/>
</dbReference>
<dbReference type="InterPro" id="IPR023430">
    <property type="entry name" value="Pept_HybD-like_dom_sf"/>
</dbReference>
<gene>
    <name evidence="4" type="primary">gpr</name>
    <name evidence="4" type="ORF">IAB38_03020</name>
</gene>
<evidence type="ECO:0000313" key="4">
    <source>
        <dbReference type="EMBL" id="HIR59000.1"/>
    </source>
</evidence>
<proteinExistence type="inferred from homology"/>
<evidence type="ECO:0000256" key="1">
    <source>
        <dbReference type="ARBA" id="ARBA00022670"/>
    </source>
</evidence>